<evidence type="ECO:0000256" key="12">
    <source>
        <dbReference type="ARBA" id="ARBA00023012"/>
    </source>
</evidence>
<dbReference type="Pfam" id="PF00512">
    <property type="entry name" value="HisKA"/>
    <property type="match status" value="1"/>
</dbReference>
<keyword evidence="5 15" id="KW-0597">Phosphoprotein</keyword>
<feature type="domain" description="Response regulatory" evidence="20">
    <location>
        <begin position="564"/>
        <end position="685"/>
    </location>
</feature>
<dbReference type="EMBL" id="CP118605">
    <property type="protein sequence ID" value="WGL16719.1"/>
    <property type="molecule type" value="Genomic_DNA"/>
</dbReference>
<keyword evidence="24" id="KW-1185">Reference proteome</keyword>
<dbReference type="SUPFAM" id="SSF52172">
    <property type="entry name" value="CheY-like"/>
    <property type="match status" value="2"/>
</dbReference>
<dbReference type="PROSITE" id="PS50109">
    <property type="entry name" value="HIS_KIN"/>
    <property type="match status" value="1"/>
</dbReference>
<dbReference type="Gene3D" id="6.10.340.10">
    <property type="match status" value="1"/>
</dbReference>
<accession>A0ABY8NE98</accession>
<dbReference type="PROSITE" id="PS50110">
    <property type="entry name" value="RESPONSE_REGULATORY"/>
    <property type="match status" value="2"/>
</dbReference>
<dbReference type="RefSeq" id="WP_280320541.1">
    <property type="nucleotide sequence ID" value="NZ_CP118605.1"/>
</dbReference>
<evidence type="ECO:0000256" key="18">
    <source>
        <dbReference type="SAM" id="Phobius"/>
    </source>
</evidence>
<dbReference type="EC" id="2.7.13.3" evidence="3"/>
<evidence type="ECO:0000259" key="20">
    <source>
        <dbReference type="PROSITE" id="PS50110"/>
    </source>
</evidence>
<evidence type="ECO:0000256" key="11">
    <source>
        <dbReference type="ARBA" id="ARBA00022989"/>
    </source>
</evidence>
<keyword evidence="8" id="KW-0547">Nucleotide-binding</keyword>
<evidence type="ECO:0000256" key="7">
    <source>
        <dbReference type="ARBA" id="ARBA00022692"/>
    </source>
</evidence>
<dbReference type="InterPro" id="IPR001789">
    <property type="entry name" value="Sig_transdc_resp-reg_receiver"/>
</dbReference>
<dbReference type="SMART" id="SM00304">
    <property type="entry name" value="HAMP"/>
    <property type="match status" value="1"/>
</dbReference>
<evidence type="ECO:0000256" key="16">
    <source>
        <dbReference type="SAM" id="Coils"/>
    </source>
</evidence>
<proteinExistence type="predicted"/>
<evidence type="ECO:0000259" key="19">
    <source>
        <dbReference type="PROSITE" id="PS50109"/>
    </source>
</evidence>
<dbReference type="InterPro" id="IPR036890">
    <property type="entry name" value="HATPase_C_sf"/>
</dbReference>
<evidence type="ECO:0000259" key="22">
    <source>
        <dbReference type="PROSITE" id="PS50894"/>
    </source>
</evidence>
<keyword evidence="7 18" id="KW-0812">Transmembrane</keyword>
<keyword evidence="11 18" id="KW-1133">Transmembrane helix</keyword>
<evidence type="ECO:0000256" key="6">
    <source>
        <dbReference type="ARBA" id="ARBA00022679"/>
    </source>
</evidence>
<dbReference type="Gene3D" id="3.40.50.2300">
    <property type="match status" value="2"/>
</dbReference>
<dbReference type="Pfam" id="PF00672">
    <property type="entry name" value="HAMP"/>
    <property type="match status" value="1"/>
</dbReference>
<evidence type="ECO:0000256" key="2">
    <source>
        <dbReference type="ARBA" id="ARBA00004651"/>
    </source>
</evidence>
<dbReference type="Pfam" id="PF02518">
    <property type="entry name" value="HATPase_c"/>
    <property type="match status" value="1"/>
</dbReference>
<evidence type="ECO:0000256" key="17">
    <source>
        <dbReference type="SAM" id="MobiDB-lite"/>
    </source>
</evidence>
<feature type="coiled-coil region" evidence="16">
    <location>
        <begin position="263"/>
        <end position="312"/>
    </location>
</feature>
<dbReference type="InterPro" id="IPR003594">
    <property type="entry name" value="HATPase_dom"/>
</dbReference>
<dbReference type="PROSITE" id="PS50894">
    <property type="entry name" value="HPT"/>
    <property type="match status" value="1"/>
</dbReference>
<keyword evidence="13 18" id="KW-0472">Membrane</keyword>
<keyword evidence="12" id="KW-0902">Two-component regulatory system</keyword>
<dbReference type="CDD" id="cd17546">
    <property type="entry name" value="REC_hyHK_CKI1_RcsC-like"/>
    <property type="match status" value="1"/>
</dbReference>
<feature type="modified residue" description="Phosphohistidine" evidence="14">
    <location>
        <position position="895"/>
    </location>
</feature>
<dbReference type="SMART" id="SM00388">
    <property type="entry name" value="HisKA"/>
    <property type="match status" value="1"/>
</dbReference>
<evidence type="ECO:0000256" key="8">
    <source>
        <dbReference type="ARBA" id="ARBA00022741"/>
    </source>
</evidence>
<evidence type="ECO:0000256" key="15">
    <source>
        <dbReference type="PROSITE-ProRule" id="PRU00169"/>
    </source>
</evidence>
<evidence type="ECO:0000256" key="4">
    <source>
        <dbReference type="ARBA" id="ARBA00022475"/>
    </source>
</evidence>
<keyword evidence="10" id="KW-0067">ATP-binding</keyword>
<keyword evidence="6" id="KW-0808">Transferase</keyword>
<dbReference type="InterPro" id="IPR003661">
    <property type="entry name" value="HisK_dim/P_dom"/>
</dbReference>
<feature type="domain" description="HPt" evidence="22">
    <location>
        <begin position="856"/>
        <end position="949"/>
    </location>
</feature>
<dbReference type="PANTHER" id="PTHR45339">
    <property type="entry name" value="HYBRID SIGNAL TRANSDUCTION HISTIDINE KINASE J"/>
    <property type="match status" value="1"/>
</dbReference>
<feature type="domain" description="Histidine kinase" evidence="19">
    <location>
        <begin position="329"/>
        <end position="548"/>
    </location>
</feature>
<feature type="region of interest" description="Disordered" evidence="17">
    <location>
        <begin position="1"/>
        <end position="38"/>
    </location>
</feature>
<dbReference type="PROSITE" id="PS50885">
    <property type="entry name" value="HAMP"/>
    <property type="match status" value="1"/>
</dbReference>
<dbReference type="InterPro" id="IPR003660">
    <property type="entry name" value="HAMP_dom"/>
</dbReference>
<evidence type="ECO:0000256" key="13">
    <source>
        <dbReference type="ARBA" id="ARBA00023136"/>
    </source>
</evidence>
<dbReference type="CDD" id="cd00082">
    <property type="entry name" value="HisKA"/>
    <property type="match status" value="1"/>
</dbReference>
<dbReference type="Pfam" id="PF01627">
    <property type="entry name" value="Hpt"/>
    <property type="match status" value="1"/>
</dbReference>
<dbReference type="SUPFAM" id="SSF55874">
    <property type="entry name" value="ATPase domain of HSP90 chaperone/DNA topoisomerase II/histidine kinase"/>
    <property type="match status" value="1"/>
</dbReference>
<dbReference type="SMART" id="SM00073">
    <property type="entry name" value="HPT"/>
    <property type="match status" value="1"/>
</dbReference>
<reference evidence="23 24" key="1">
    <citation type="submission" date="2023-02" db="EMBL/GenBank/DDBJ databases">
        <title>Description and genomic characterization of Microbulbifer bruguierae sp. nov., isolated from the sediment of mangrove plant Bruguiera sexangula.</title>
        <authorList>
            <person name="Long M."/>
        </authorList>
    </citation>
    <scope>NUCLEOTIDE SEQUENCE [LARGE SCALE GENOMIC DNA]</scope>
    <source>
        <strain evidence="23 24">H12</strain>
    </source>
</reference>
<evidence type="ECO:0000313" key="24">
    <source>
        <dbReference type="Proteomes" id="UP001236500"/>
    </source>
</evidence>
<evidence type="ECO:0000256" key="5">
    <source>
        <dbReference type="ARBA" id="ARBA00022553"/>
    </source>
</evidence>
<sequence length="986" mass="111004">MTHSDKQPQQESPTDVPQMEAPESPPVKPPERRKSSYRSRRRVSLRTILFRYTLAPALILAVLLCLIFTLQQMSDRRDLLLSHGHASAQQLVELIELSDNHPFEVRIEWLNKSLMALMLERDMIRSVQLYRAVRNNTGAEELTLISSVGPRPRANLKASDLQGRGGHVYEDLHSLQVIQPLLDAEAHCWLAIELHRPYFLVGTYQVALVGLLGLIVCALTALVWAVILAERATRSLDRFKETLRAIGQGKLTARAASSRNLELSQLAEEINLMAANLTDYQRDYQESLHQTMEDLRQSMDAMEEQNIELELSRKKAVEYSRLRSTFLTNTTHEIRTPLNGIIGFTNLLLKTEVDQLQRDYLQTILRSSESLLTSINDILDFSRIESGNLVLDHSPMNIGQVVEETLQILAPYGYEHGLELVPFIDPLLPPSQIGDPLRIKQILTNLVSTAIRSSENGNIPVTVTVQSGKESELMVRVNIIDNGARCDEQTHRELKHIINSSLPHQELSNNGLGLSIARSLIETMQGEMGLDDNEQGGCTFWINLPLAIDRNRVPTTREQFPGCHLLLADPNPMTRRQIEQQLRHWQAEPLEHGDGQSLVPTVEQMWRHDAMPDALIIDTANAAGDFESFIGTVQQLVDTFQCRVVVQGSPADLRRCYDALRSRVLAFLGKPVSREGLLRALKRALPHHAQSRPVTGSFPPLPWPNKPRILVVDDYEANRLLMSELLRGQHIEVQVAASGREALAMWREQQFDMIFMDIQMPEMDGIATTGKIRQEESGHRTPIIALTAHAGTEEKSRLLSAGLDDYLSKPVSETQLSQTVKRWLQVYASTHFEPPAALVESRLVDITESLDLANQDPSLARDLLRMLLKSLHDEEREISRYYGAGDHKALFECVHRLHGGCCYCGVPRLRAATEQLQEYLRPLQEQEQADIDASAYELLTKEIRSLRDWAAEQDLDALFGLEQIGKIGISGMEIAEEASTSDGSPH</sequence>
<protein>
    <recommendedName>
        <fullName evidence="3">histidine kinase</fullName>
        <ecNumber evidence="3">2.7.13.3</ecNumber>
    </recommendedName>
</protein>
<dbReference type="Gene3D" id="3.30.565.10">
    <property type="entry name" value="Histidine kinase-like ATPase, C-terminal domain"/>
    <property type="match status" value="1"/>
</dbReference>
<keyword evidence="4" id="KW-1003">Cell membrane</keyword>
<dbReference type="CDD" id="cd06225">
    <property type="entry name" value="HAMP"/>
    <property type="match status" value="1"/>
</dbReference>
<dbReference type="SMART" id="SM00387">
    <property type="entry name" value="HATPase_c"/>
    <property type="match status" value="1"/>
</dbReference>
<dbReference type="Pfam" id="PF00072">
    <property type="entry name" value="Response_reg"/>
    <property type="match status" value="1"/>
</dbReference>
<evidence type="ECO:0000256" key="3">
    <source>
        <dbReference type="ARBA" id="ARBA00012438"/>
    </source>
</evidence>
<dbReference type="InterPro" id="IPR036097">
    <property type="entry name" value="HisK_dim/P_sf"/>
</dbReference>
<dbReference type="PRINTS" id="PR00344">
    <property type="entry name" value="BCTRLSENSOR"/>
</dbReference>
<feature type="domain" description="HAMP" evidence="21">
    <location>
        <begin position="230"/>
        <end position="282"/>
    </location>
</feature>
<dbReference type="Proteomes" id="UP001236500">
    <property type="component" value="Chromosome"/>
</dbReference>
<dbReference type="InterPro" id="IPR036641">
    <property type="entry name" value="HPT_dom_sf"/>
</dbReference>
<dbReference type="InterPro" id="IPR008207">
    <property type="entry name" value="Sig_transdc_His_kin_Hpt_dom"/>
</dbReference>
<dbReference type="SUPFAM" id="SSF47226">
    <property type="entry name" value="Histidine-containing phosphotransfer domain, HPT domain"/>
    <property type="match status" value="1"/>
</dbReference>
<feature type="domain" description="Response regulatory" evidence="20">
    <location>
        <begin position="708"/>
        <end position="824"/>
    </location>
</feature>
<evidence type="ECO:0000256" key="9">
    <source>
        <dbReference type="ARBA" id="ARBA00022777"/>
    </source>
</evidence>
<evidence type="ECO:0000256" key="10">
    <source>
        <dbReference type="ARBA" id="ARBA00022840"/>
    </source>
</evidence>
<feature type="modified residue" description="4-aspartylphosphate" evidence="15">
    <location>
        <position position="618"/>
    </location>
</feature>
<dbReference type="InterPro" id="IPR004358">
    <property type="entry name" value="Sig_transdc_His_kin-like_C"/>
</dbReference>
<keyword evidence="9" id="KW-0418">Kinase</keyword>
<comment type="subcellular location">
    <subcellularLocation>
        <location evidence="2">Cell membrane</location>
        <topology evidence="2">Multi-pass membrane protein</topology>
    </subcellularLocation>
</comment>
<gene>
    <name evidence="23" type="ORF">PVT68_00085</name>
</gene>
<evidence type="ECO:0000256" key="14">
    <source>
        <dbReference type="PROSITE-ProRule" id="PRU00110"/>
    </source>
</evidence>
<organism evidence="23 24">
    <name type="scientific">Microbulbifer bruguierae</name>
    <dbReference type="NCBI Taxonomy" id="3029061"/>
    <lineage>
        <taxon>Bacteria</taxon>
        <taxon>Pseudomonadati</taxon>
        <taxon>Pseudomonadota</taxon>
        <taxon>Gammaproteobacteria</taxon>
        <taxon>Cellvibrionales</taxon>
        <taxon>Microbulbiferaceae</taxon>
        <taxon>Microbulbifer</taxon>
    </lineage>
</organism>
<dbReference type="PANTHER" id="PTHR45339:SF1">
    <property type="entry name" value="HYBRID SIGNAL TRANSDUCTION HISTIDINE KINASE J"/>
    <property type="match status" value="1"/>
</dbReference>
<dbReference type="Gene3D" id="1.20.120.160">
    <property type="entry name" value="HPT domain"/>
    <property type="match status" value="1"/>
</dbReference>
<feature type="transmembrane region" description="Helical" evidence="18">
    <location>
        <begin position="48"/>
        <end position="70"/>
    </location>
</feature>
<dbReference type="InterPro" id="IPR011006">
    <property type="entry name" value="CheY-like_superfamily"/>
</dbReference>
<feature type="transmembrane region" description="Helical" evidence="18">
    <location>
        <begin position="204"/>
        <end position="229"/>
    </location>
</feature>
<comment type="catalytic activity">
    <reaction evidence="1">
        <text>ATP + protein L-histidine = ADP + protein N-phospho-L-histidine.</text>
        <dbReference type="EC" id="2.7.13.3"/>
    </reaction>
</comment>
<keyword evidence="16" id="KW-0175">Coiled coil</keyword>
<evidence type="ECO:0000313" key="23">
    <source>
        <dbReference type="EMBL" id="WGL16719.1"/>
    </source>
</evidence>
<dbReference type="Gene3D" id="1.10.287.130">
    <property type="match status" value="1"/>
</dbReference>
<evidence type="ECO:0000256" key="1">
    <source>
        <dbReference type="ARBA" id="ARBA00000085"/>
    </source>
</evidence>
<evidence type="ECO:0000259" key="21">
    <source>
        <dbReference type="PROSITE" id="PS50885"/>
    </source>
</evidence>
<dbReference type="CDD" id="cd00088">
    <property type="entry name" value="HPT"/>
    <property type="match status" value="1"/>
</dbReference>
<feature type="modified residue" description="4-aspartylphosphate" evidence="15">
    <location>
        <position position="757"/>
    </location>
</feature>
<dbReference type="InterPro" id="IPR005467">
    <property type="entry name" value="His_kinase_dom"/>
</dbReference>
<dbReference type="SMART" id="SM00448">
    <property type="entry name" value="REC"/>
    <property type="match status" value="1"/>
</dbReference>
<dbReference type="SUPFAM" id="SSF47384">
    <property type="entry name" value="Homodimeric domain of signal transducing histidine kinase"/>
    <property type="match status" value="1"/>
</dbReference>
<name>A0ABY8NE98_9GAMM</name>